<dbReference type="CDD" id="cd00833">
    <property type="entry name" value="PKS"/>
    <property type="match status" value="1"/>
</dbReference>
<dbReference type="InterPro" id="IPR009081">
    <property type="entry name" value="PP-bd_ACP"/>
</dbReference>
<dbReference type="InterPro" id="IPR036736">
    <property type="entry name" value="ACP-like_sf"/>
</dbReference>
<organism evidence="8 9">
    <name type="scientific">Mytilus coruscus</name>
    <name type="common">Sea mussel</name>
    <dbReference type="NCBI Taxonomy" id="42192"/>
    <lineage>
        <taxon>Eukaryota</taxon>
        <taxon>Metazoa</taxon>
        <taxon>Spiralia</taxon>
        <taxon>Lophotrochozoa</taxon>
        <taxon>Mollusca</taxon>
        <taxon>Bivalvia</taxon>
        <taxon>Autobranchia</taxon>
        <taxon>Pteriomorphia</taxon>
        <taxon>Mytilida</taxon>
        <taxon>Mytiloidea</taxon>
        <taxon>Mytilidae</taxon>
        <taxon>Mytilinae</taxon>
        <taxon>Mytilus</taxon>
    </lineage>
</organism>
<keyword evidence="1" id="KW-0596">Phosphopantetheine</keyword>
<dbReference type="SUPFAM" id="SSF51735">
    <property type="entry name" value="NAD(P)-binding Rossmann-fold domains"/>
    <property type="match status" value="2"/>
</dbReference>
<evidence type="ECO:0000256" key="2">
    <source>
        <dbReference type="ARBA" id="ARBA00022553"/>
    </source>
</evidence>
<dbReference type="InterPro" id="IPR014043">
    <property type="entry name" value="Acyl_transferase_dom"/>
</dbReference>
<dbReference type="InterPro" id="IPR049552">
    <property type="entry name" value="PKS_DH_N"/>
</dbReference>
<dbReference type="PROSITE" id="PS50075">
    <property type="entry name" value="CARRIER"/>
    <property type="match status" value="1"/>
</dbReference>
<dbReference type="InterPro" id="IPR016039">
    <property type="entry name" value="Thiolase-like"/>
</dbReference>
<evidence type="ECO:0000313" key="8">
    <source>
        <dbReference type="EMBL" id="CAC5403645.1"/>
    </source>
</evidence>
<dbReference type="Pfam" id="PF21089">
    <property type="entry name" value="PKS_DH_N"/>
    <property type="match status" value="1"/>
</dbReference>
<dbReference type="InterPro" id="IPR042104">
    <property type="entry name" value="PKS_dehydratase_sf"/>
</dbReference>
<dbReference type="UniPathway" id="UPA00094"/>
<feature type="region of interest" description="N-terminal hotdog fold" evidence="4">
    <location>
        <begin position="891"/>
        <end position="1006"/>
    </location>
</feature>
<dbReference type="Gene3D" id="3.40.50.720">
    <property type="entry name" value="NAD(P)-binding Rossmann-like Domain"/>
    <property type="match status" value="2"/>
</dbReference>
<dbReference type="InterPro" id="IPR014030">
    <property type="entry name" value="Ketoacyl_synth_N"/>
</dbReference>
<feature type="region of interest" description="C-terminal hotdog fold" evidence="4">
    <location>
        <begin position="1020"/>
        <end position="1166"/>
    </location>
</feature>
<dbReference type="SUPFAM" id="SSF47336">
    <property type="entry name" value="ACP-like"/>
    <property type="match status" value="1"/>
</dbReference>
<gene>
    <name evidence="8" type="ORF">MCOR_37520</name>
</gene>
<dbReference type="InterPro" id="IPR018201">
    <property type="entry name" value="Ketoacyl_synth_AS"/>
</dbReference>
<evidence type="ECO:0000313" key="9">
    <source>
        <dbReference type="Proteomes" id="UP000507470"/>
    </source>
</evidence>
<dbReference type="GO" id="GO:0006633">
    <property type="term" value="P:fatty acid biosynthetic process"/>
    <property type="evidence" value="ECO:0007669"/>
    <property type="project" value="UniProtKB-UniPathway"/>
</dbReference>
<dbReference type="Pfam" id="PF00550">
    <property type="entry name" value="PP-binding"/>
    <property type="match status" value="1"/>
</dbReference>
<dbReference type="EMBL" id="CACVKT020006800">
    <property type="protein sequence ID" value="CAC5403645.1"/>
    <property type="molecule type" value="Genomic_DNA"/>
</dbReference>
<dbReference type="GO" id="GO:0004312">
    <property type="term" value="F:fatty acid synthase activity"/>
    <property type="evidence" value="ECO:0007669"/>
    <property type="project" value="TreeGrafter"/>
</dbReference>
<evidence type="ECO:0000259" key="7">
    <source>
        <dbReference type="PROSITE" id="PS52019"/>
    </source>
</evidence>
<dbReference type="Pfam" id="PF14765">
    <property type="entry name" value="PS-DH"/>
    <property type="match status" value="1"/>
</dbReference>
<feature type="active site" description="Proton donor; for dehydratase activity" evidence="4">
    <location>
        <position position="1081"/>
    </location>
</feature>
<dbReference type="InterPro" id="IPR016036">
    <property type="entry name" value="Malonyl_transacylase_ACP-bd"/>
</dbReference>
<feature type="domain" description="Ketosynthase family 3 (KS3)" evidence="6">
    <location>
        <begin position="4"/>
        <end position="431"/>
    </location>
</feature>
<feature type="active site" description="Proton acceptor; for dehydratase activity" evidence="4">
    <location>
        <position position="923"/>
    </location>
</feature>
<dbReference type="Pfam" id="PF00698">
    <property type="entry name" value="Acyl_transf_1"/>
    <property type="match status" value="1"/>
</dbReference>
<dbReference type="GO" id="GO:0004315">
    <property type="term" value="F:3-oxoacyl-[acyl-carrier-protein] synthase activity"/>
    <property type="evidence" value="ECO:0007669"/>
    <property type="project" value="InterPro"/>
</dbReference>
<dbReference type="SUPFAM" id="SSF52151">
    <property type="entry name" value="FabD/lysophospholipase-like"/>
    <property type="match status" value="1"/>
</dbReference>
<reference evidence="8 9" key="1">
    <citation type="submission" date="2020-06" db="EMBL/GenBank/DDBJ databases">
        <authorList>
            <person name="Li R."/>
            <person name="Bekaert M."/>
        </authorList>
    </citation>
    <scope>NUCLEOTIDE SEQUENCE [LARGE SCALE GENOMIC DNA]</scope>
    <source>
        <strain evidence="9">wild</strain>
    </source>
</reference>
<dbReference type="PROSITE" id="PS52004">
    <property type="entry name" value="KS3_2"/>
    <property type="match status" value="1"/>
</dbReference>
<sequence>MDDDNAVAIIGIACRFPGADDADEFLKNLEEGKCFIDEVPKRRWDSNKADVKDSDESWKDSSKYAALIDEYDKWDNKFFGISDSEAAWMNPQHCLALEVTHSAIENAGITLDQIKGTRTGVFIGAMNDDFLLGLPSSRHELNNFVVTGMAPSITSNRISYHFDLRGPSMTLDTACSSALVAVHLGCQSIRSGEIETAVCGGVNIILTPLNFIPLSKAKMISPTGKSCAFSKDADGYVRGEGCGIVILKNYKKAVKDGDRIWSIVATGCNQDGHSNTPITAPSSSQQHALLQDIYTKFRVDPASIQYIETHGTGTPVGDPIEVNALATFFAPYLNDEKLIPIGSVKTNIGHLESSAGTAGLIKTILMMKSGNFVPYLNFKPENANPKIDFENIPFRVIQAPEKWLSSDDGSRSACVNSFGFGGTNCHAIIRQLNNGDKQMACRANPSAYVLICFSAKSLPALIKTIEHTKGCISVLNYRVTDISYTSLLKRSHFKYRFSCAVSNANELQSEISTQIKTIEKKSGNIKYDPFLIFVFCGVGTVWLGMCQQMLESYSPFHEKFLQIDKILTTYTGFSIIDEVRKPSENLATDPYKGPLLIFACQVSLFHLWSALGVSVDCIIGQSVGEVAAAHVSGCLNLQDAVKVIFYRSILSAKASGGSMMVIGKCNVEEIQRLCDESDKRVCIAVYSSKEACVVSGDTDAICNMKEKLDREKPHLLKKELDVGCAYHSYHMDSISKEIESKLFDISGKKPHTVTISTVSGKVVEDSRMGTPTYWTKNLRQPVLLREAISSSLRENAHNIVVEIGPRPVVKAHLTNITDLSATCVPSMNQPNEQKSFVSALGILHENRVNIDWKVLFNGNENIVDFPRYKFNRDGNLLGALSLQAGLRAEFNKIGIHPFVSQAPMSEDFHVEITPIVAPYVYEHRVHNRNIAPGAVYGEIGLTVASQVLDLAVFQVEISLHFIRPLAVGKDQSIELQTRIKDQNYFEVKRKGDVICKGKMCKAERQPLKFISFSDSKKRCQIHLKSSLFYKQLKALGFEYGESLKVIGDCYRSDDEFVAEMILPSSVSDSLNRHCLHPSILDGALQTVVLCYENKNEVETQDRPIPVKISSLRVHRPMEPNLFVIGKKTQSNSSGFLLNLFIVNIYGDIVVEVKGYEVMNINREKQQFNISDKLYHITWTPVNIDQNIGDENGKTLFITFSSEAKRSLVNVFGDENNFAVALPFDYDRVSVQELLEVLFKYIESQFVRIGDISQICYFPGLVCRSTDQNANEVFVAVKISCVVLTHLIQYLVKEQVSDVPIYILTKQTQQKTKPIDNNTWVNVIGSELWGMVRCILRERILSNLHLIDFEKESDLLLLRKIMFNPDRDQWRKTSEYKIEDQRLYINQICRSSSDEPSHRKNTFNKNELLELRYIHTESFEDLIFIPKSDNLSNKAICSSYIKLKVTSVFCSNTWTSKTITHAIGDLDPWTHCSKDGHEVILSELSGFLESNIFDSSSTSCFSRSKVKPISISKQGECISCFPCIASNTVYMPENCVIEKTLFPMYRPGMLLEVVMYFYLLTKIKDRSPLIALIDTELSLNGSLLECVFQYSKREIIQYNNTSFLTTALLPAKFQIILLTNNFSRIEKMLSNLTQKDVKAYSYSGLLNKSMERKLRHRFPNVALFLINCDQVLCQETLSGVMFEVKRWLSAKQTRSILHGIECPTRRSGFSLSFEQNPSGNENHLAQDIPVMISKYQMFSKHATYIIIGGLTGLGWEILKAIAARGGGVLITISRRLPNDQQLQNIDEFIRKYGCVIECIQANISVFSSISNAFNQIKTNFPEQAIKGIFHGAAVVDDALLPDMTEEKFDKVLRPKVIGTWNLHLLAKDLILDFFVLHSSISSAFGNAGQTNYGAGNAFKDAIAFHRRGLGLAGQSINWGALKLGLVQEKTEEYLKSQGFLAMKENEIVQCFIHSLFINSAQVVCGDIDWKTVMTVSPDMFHLTSRLQTILEDLNLIDTTIIKQSKLSYIKFSETDELQTLSTRKKQTKVLETVSQIAADACAVDLSIIQPKTTLSSLGIDSMKGMSFINNVYKYISCKISIIAILEEDATIESVSDLIFRQIQIDDEVNAIENHERPVYEKKTKQRSPKNDRLEDIQCEVMIDNESNVNNSFSLSVINGEGPRRLHWRTREKENVVYFTDIVNFQIGDLSGLKELLIETRKEKFVFKSADTRHMEKLAMQLTNALTTSDSTNL</sequence>
<dbReference type="InterPro" id="IPR020841">
    <property type="entry name" value="PKS_Beta-ketoAc_synthase_dom"/>
</dbReference>
<dbReference type="InterPro" id="IPR014031">
    <property type="entry name" value="Ketoacyl_synth_C"/>
</dbReference>
<dbReference type="Gene3D" id="1.10.1200.10">
    <property type="entry name" value="ACP-like"/>
    <property type="match status" value="1"/>
</dbReference>
<dbReference type="PANTHER" id="PTHR43775">
    <property type="entry name" value="FATTY ACID SYNTHASE"/>
    <property type="match status" value="1"/>
</dbReference>
<dbReference type="PROSITE" id="PS52019">
    <property type="entry name" value="PKS_MFAS_DH"/>
    <property type="match status" value="1"/>
</dbReference>
<dbReference type="SMART" id="SM00822">
    <property type="entry name" value="PKS_KR"/>
    <property type="match status" value="1"/>
</dbReference>
<dbReference type="SUPFAM" id="SSF55048">
    <property type="entry name" value="Probable ACP-binding domain of malonyl-CoA ACP transacylase"/>
    <property type="match status" value="1"/>
</dbReference>
<dbReference type="Gene3D" id="3.40.47.10">
    <property type="match status" value="1"/>
</dbReference>
<dbReference type="InterPro" id="IPR057326">
    <property type="entry name" value="KR_dom"/>
</dbReference>
<feature type="domain" description="Carrier" evidence="5">
    <location>
        <begin position="2026"/>
        <end position="2101"/>
    </location>
</feature>
<feature type="domain" description="PKS/mFAS DH" evidence="7">
    <location>
        <begin position="891"/>
        <end position="1166"/>
    </location>
</feature>
<keyword evidence="9" id="KW-1185">Reference proteome</keyword>
<evidence type="ECO:0000256" key="4">
    <source>
        <dbReference type="PROSITE-ProRule" id="PRU01363"/>
    </source>
</evidence>
<dbReference type="SMART" id="SM00827">
    <property type="entry name" value="PKS_AT"/>
    <property type="match status" value="1"/>
</dbReference>
<protein>
    <submittedName>
        <fullName evidence="8">Highly reducing polyketide synthase alt5</fullName>
    </submittedName>
</protein>
<dbReference type="InterPro" id="IPR001227">
    <property type="entry name" value="Ac_transferase_dom_sf"/>
</dbReference>
<dbReference type="InterPro" id="IPR050091">
    <property type="entry name" value="PKS_NRPS_Biosynth_Enz"/>
</dbReference>
<dbReference type="InterPro" id="IPR049551">
    <property type="entry name" value="PKS_DH_C"/>
</dbReference>
<dbReference type="InterPro" id="IPR036291">
    <property type="entry name" value="NAD(P)-bd_dom_sf"/>
</dbReference>
<dbReference type="OrthoDB" id="329835at2759"/>
<keyword evidence="3" id="KW-0808">Transferase</keyword>
<dbReference type="Gene3D" id="3.30.70.3290">
    <property type="match status" value="1"/>
</dbReference>
<dbReference type="Gene3D" id="3.10.129.110">
    <property type="entry name" value="Polyketide synthase dehydratase"/>
    <property type="match status" value="1"/>
</dbReference>
<dbReference type="InterPro" id="IPR049900">
    <property type="entry name" value="PKS_mFAS_DH"/>
</dbReference>
<accession>A0A6J8D6E4</accession>
<dbReference type="Pfam" id="PF08659">
    <property type="entry name" value="KR"/>
    <property type="match status" value="1"/>
</dbReference>
<dbReference type="PANTHER" id="PTHR43775:SF37">
    <property type="entry name" value="SI:DKEY-61P9.11"/>
    <property type="match status" value="1"/>
</dbReference>
<dbReference type="InterPro" id="IPR032821">
    <property type="entry name" value="PKS_assoc"/>
</dbReference>
<dbReference type="PROSITE" id="PS00606">
    <property type="entry name" value="KS3_1"/>
    <property type="match status" value="1"/>
</dbReference>
<dbReference type="Pfam" id="PF00109">
    <property type="entry name" value="ketoacyl-synt"/>
    <property type="match status" value="1"/>
</dbReference>
<evidence type="ECO:0000259" key="5">
    <source>
        <dbReference type="PROSITE" id="PS50075"/>
    </source>
</evidence>
<dbReference type="SUPFAM" id="SSF53901">
    <property type="entry name" value="Thiolase-like"/>
    <property type="match status" value="1"/>
</dbReference>
<evidence type="ECO:0000259" key="6">
    <source>
        <dbReference type="PROSITE" id="PS52004"/>
    </source>
</evidence>
<dbReference type="SMART" id="SM00825">
    <property type="entry name" value="PKS_KS"/>
    <property type="match status" value="1"/>
</dbReference>
<dbReference type="Pfam" id="PF16197">
    <property type="entry name" value="KAsynt_C_assoc"/>
    <property type="match status" value="1"/>
</dbReference>
<dbReference type="Gene3D" id="3.40.366.10">
    <property type="entry name" value="Malonyl-Coenzyme A Acyl Carrier Protein, domain 2"/>
    <property type="match status" value="1"/>
</dbReference>
<dbReference type="Pfam" id="PF02801">
    <property type="entry name" value="Ketoacyl-synt_C"/>
    <property type="match status" value="1"/>
</dbReference>
<evidence type="ECO:0000256" key="3">
    <source>
        <dbReference type="ARBA" id="ARBA00022679"/>
    </source>
</evidence>
<dbReference type="Proteomes" id="UP000507470">
    <property type="component" value="Unassembled WGS sequence"/>
</dbReference>
<proteinExistence type="predicted"/>
<evidence type="ECO:0000256" key="1">
    <source>
        <dbReference type="ARBA" id="ARBA00022450"/>
    </source>
</evidence>
<name>A0A6J8D6E4_MYTCO</name>
<dbReference type="InterPro" id="IPR013968">
    <property type="entry name" value="PKS_KR"/>
</dbReference>
<dbReference type="InterPro" id="IPR016035">
    <property type="entry name" value="Acyl_Trfase/lysoPLipase"/>
</dbReference>
<keyword evidence="2" id="KW-0597">Phosphoprotein</keyword>